<keyword evidence="1" id="KW-1133">Transmembrane helix</keyword>
<evidence type="ECO:0000313" key="3">
    <source>
        <dbReference type="Proteomes" id="UP000791080"/>
    </source>
</evidence>
<reference evidence="2 3" key="1">
    <citation type="submission" date="2013-07" db="EMBL/GenBank/DDBJ databases">
        <authorList>
            <consortium name="DOE Joint Genome Institute"/>
            <person name="Reeve W."/>
            <person name="Huntemann M."/>
            <person name="Han J."/>
            <person name="Chen A."/>
            <person name="Kyrpides N."/>
            <person name="Mavromatis K."/>
            <person name="Markowitz V."/>
            <person name="Palaniappan K."/>
            <person name="Ivanova N."/>
            <person name="Schaumberg A."/>
            <person name="Pati A."/>
            <person name="Liolios K."/>
            <person name="Nordberg H.P."/>
            <person name="Cantor M.N."/>
            <person name="Hua S.X."/>
            <person name="Woyke T."/>
        </authorList>
    </citation>
    <scope>NUCLEOTIDE SEQUENCE [LARGE SCALE GENOMIC DNA]</scope>
    <source>
        <strain evidence="2 3">DSM 43889</strain>
    </source>
</reference>
<name>A0ABT1JLD9_ACTCY</name>
<feature type="transmembrane region" description="Helical" evidence="1">
    <location>
        <begin position="64"/>
        <end position="83"/>
    </location>
</feature>
<comment type="caution">
    <text evidence="2">The sequence shown here is derived from an EMBL/GenBank/DDBJ whole genome shotgun (WGS) entry which is preliminary data.</text>
</comment>
<proteinExistence type="predicted"/>
<evidence type="ECO:0000256" key="1">
    <source>
        <dbReference type="SAM" id="Phobius"/>
    </source>
</evidence>
<sequence length="210" mass="22081">MPTPPARRLLRGTAAASVATFLALVSHVAGGGTPPAWSGVAVPLAVSVVVCVALAGRSLSLARLSVSVAASQVLFHLLFVVGADPHAAHHHHGPPVLHEHHHQHHHALGTSAAVVEPHLHGGPSMWLWHGAAAVITVAALYRGEAALVGLRRLAAAFAAWLRHRLHVLDLRPPHAPDVRLPRGYGDRVLLPPGYFPSACRRRGPPPLGVV</sequence>
<evidence type="ECO:0008006" key="4">
    <source>
        <dbReference type="Google" id="ProtNLM"/>
    </source>
</evidence>
<keyword evidence="3" id="KW-1185">Reference proteome</keyword>
<organism evidence="2 3">
    <name type="scientific">Actinoalloteichus caeruleus DSM 43889</name>
    <dbReference type="NCBI Taxonomy" id="1120930"/>
    <lineage>
        <taxon>Bacteria</taxon>
        <taxon>Bacillati</taxon>
        <taxon>Actinomycetota</taxon>
        <taxon>Actinomycetes</taxon>
        <taxon>Pseudonocardiales</taxon>
        <taxon>Pseudonocardiaceae</taxon>
        <taxon>Actinoalloteichus</taxon>
        <taxon>Actinoalloteichus cyanogriseus</taxon>
    </lineage>
</organism>
<evidence type="ECO:0000313" key="2">
    <source>
        <dbReference type="EMBL" id="MCP2333109.1"/>
    </source>
</evidence>
<accession>A0ABT1JLD9</accession>
<feature type="transmembrane region" description="Helical" evidence="1">
    <location>
        <begin position="126"/>
        <end position="143"/>
    </location>
</feature>
<keyword evidence="1" id="KW-0812">Transmembrane</keyword>
<gene>
    <name evidence="2" type="ORF">G443_003379</name>
</gene>
<dbReference type="Proteomes" id="UP000791080">
    <property type="component" value="Unassembled WGS sequence"/>
</dbReference>
<dbReference type="RefSeq" id="WP_155886174.1">
    <property type="nucleotide sequence ID" value="NZ_AUBJ02000001.1"/>
</dbReference>
<protein>
    <recommendedName>
        <fullName evidence="4">Integral membrane protein</fullName>
    </recommendedName>
</protein>
<feature type="transmembrane region" description="Helical" evidence="1">
    <location>
        <begin position="40"/>
        <end position="57"/>
    </location>
</feature>
<dbReference type="EMBL" id="AUBJ02000001">
    <property type="protein sequence ID" value="MCP2333109.1"/>
    <property type="molecule type" value="Genomic_DNA"/>
</dbReference>
<reference evidence="2 3" key="2">
    <citation type="submission" date="2022-06" db="EMBL/GenBank/DDBJ databases">
        <title>Genomic Encyclopedia of Type Strains, Phase I: the one thousand microbial genomes (KMG-I) project.</title>
        <authorList>
            <person name="Kyrpides N."/>
        </authorList>
    </citation>
    <scope>NUCLEOTIDE SEQUENCE [LARGE SCALE GENOMIC DNA]</scope>
    <source>
        <strain evidence="2 3">DSM 43889</strain>
    </source>
</reference>
<keyword evidence="1" id="KW-0472">Membrane</keyword>